<sequence>MSPTEQTVFRLTAYNGVENLHPFREPVPEPSAGEVLVKVRSVSLNYRDVAIATSTYPIPVGGKVIPCCDVAGEIVAVGPTTELFKSPDLIVGDAVVAPVSPSFLYGHDKGPDALDLTWGAGKQDGVLREYIAIPAHSLIKLPPCKAPRDFVQWSATPCTVTTVWNAFYGNARLKPGDTVLVLGTGGVSATAIILAKAAGATTIVTSSSDKKLDFAQNQLGADYRINYKTTPDWAAEVQRITNGKGADHVIEVGGQGTLHQSLAAAGPGGVISLIGFLADPQETPPNVANLALMKALVVRGVLGGSKQQLEEGIRFMSARGLELPVDKVFAFKREEIIAALEYLKSGSHVGKPYVGNGWRLRRKPLLGCAKGHGAGGLHNRRDHSQPGF</sequence>
<comment type="caution">
    <text evidence="2">The sequence shown here is derived from an EMBL/GenBank/DDBJ whole genome shotgun (WGS) entry which is preliminary data.</text>
</comment>
<gene>
    <name evidence="2" type="ORF">EKO27_g3540</name>
</gene>
<feature type="domain" description="Enoyl reductase (ER)" evidence="1">
    <location>
        <begin position="16"/>
        <end position="354"/>
    </location>
</feature>
<reference evidence="2 3" key="1">
    <citation type="submission" date="2018-12" db="EMBL/GenBank/DDBJ databases">
        <title>Draft genome sequence of Xylaria grammica IHI A82.</title>
        <authorList>
            <person name="Buettner E."/>
            <person name="Kellner H."/>
        </authorList>
    </citation>
    <scope>NUCLEOTIDE SEQUENCE [LARGE SCALE GENOMIC DNA]</scope>
    <source>
        <strain evidence="2 3">IHI A82</strain>
    </source>
</reference>
<dbReference type="Gene3D" id="3.40.50.720">
    <property type="entry name" value="NAD(P)-binding Rossmann-like Domain"/>
    <property type="match status" value="1"/>
</dbReference>
<dbReference type="EMBL" id="RYZI01000076">
    <property type="protein sequence ID" value="RWA11570.1"/>
    <property type="molecule type" value="Genomic_DNA"/>
</dbReference>
<evidence type="ECO:0000313" key="2">
    <source>
        <dbReference type="EMBL" id="RWA11570.1"/>
    </source>
</evidence>
<protein>
    <recommendedName>
        <fullName evidence="1">Enoyl reductase (ER) domain-containing protein</fullName>
    </recommendedName>
</protein>
<dbReference type="GO" id="GO:0016491">
    <property type="term" value="F:oxidoreductase activity"/>
    <property type="evidence" value="ECO:0007669"/>
    <property type="project" value="InterPro"/>
</dbReference>
<dbReference type="InterPro" id="IPR011032">
    <property type="entry name" value="GroES-like_sf"/>
</dbReference>
<keyword evidence="3" id="KW-1185">Reference proteome</keyword>
<dbReference type="PANTHER" id="PTHR45033">
    <property type="match status" value="1"/>
</dbReference>
<dbReference type="PANTHER" id="PTHR45033:SF2">
    <property type="entry name" value="ZINC-TYPE ALCOHOL DEHYDROGENASE-LIKE PROTEIN C1773.06C"/>
    <property type="match status" value="1"/>
</dbReference>
<dbReference type="Pfam" id="PF00107">
    <property type="entry name" value="ADH_zinc_N"/>
    <property type="match status" value="1"/>
</dbReference>
<dbReference type="SUPFAM" id="SSF50129">
    <property type="entry name" value="GroES-like"/>
    <property type="match status" value="1"/>
</dbReference>
<dbReference type="InterPro" id="IPR036291">
    <property type="entry name" value="NAD(P)-bd_dom_sf"/>
</dbReference>
<evidence type="ECO:0000259" key="1">
    <source>
        <dbReference type="SMART" id="SM00829"/>
    </source>
</evidence>
<dbReference type="STRING" id="363999.A0A439DAX3"/>
<dbReference type="SMART" id="SM00829">
    <property type="entry name" value="PKS_ER"/>
    <property type="match status" value="1"/>
</dbReference>
<dbReference type="Proteomes" id="UP000286045">
    <property type="component" value="Unassembled WGS sequence"/>
</dbReference>
<dbReference type="InterPro" id="IPR013154">
    <property type="entry name" value="ADH-like_N"/>
</dbReference>
<name>A0A439DAX3_9PEZI</name>
<dbReference type="AlphaFoldDB" id="A0A439DAX3"/>
<dbReference type="InterPro" id="IPR052711">
    <property type="entry name" value="Zinc_ADH-like"/>
</dbReference>
<dbReference type="InterPro" id="IPR020843">
    <property type="entry name" value="ER"/>
</dbReference>
<dbReference type="SUPFAM" id="SSF51735">
    <property type="entry name" value="NAD(P)-binding Rossmann-fold domains"/>
    <property type="match status" value="1"/>
</dbReference>
<proteinExistence type="predicted"/>
<evidence type="ECO:0000313" key="3">
    <source>
        <dbReference type="Proteomes" id="UP000286045"/>
    </source>
</evidence>
<dbReference type="InterPro" id="IPR013149">
    <property type="entry name" value="ADH-like_C"/>
</dbReference>
<accession>A0A439DAX3</accession>
<organism evidence="2 3">
    <name type="scientific">Xylaria grammica</name>
    <dbReference type="NCBI Taxonomy" id="363999"/>
    <lineage>
        <taxon>Eukaryota</taxon>
        <taxon>Fungi</taxon>
        <taxon>Dikarya</taxon>
        <taxon>Ascomycota</taxon>
        <taxon>Pezizomycotina</taxon>
        <taxon>Sordariomycetes</taxon>
        <taxon>Xylariomycetidae</taxon>
        <taxon>Xylariales</taxon>
        <taxon>Xylariaceae</taxon>
        <taxon>Xylaria</taxon>
    </lineage>
</organism>
<dbReference type="Pfam" id="PF08240">
    <property type="entry name" value="ADH_N"/>
    <property type="match status" value="1"/>
</dbReference>
<dbReference type="CDD" id="cd08276">
    <property type="entry name" value="MDR7"/>
    <property type="match status" value="1"/>
</dbReference>
<dbReference type="Gene3D" id="3.90.180.10">
    <property type="entry name" value="Medium-chain alcohol dehydrogenases, catalytic domain"/>
    <property type="match status" value="1"/>
</dbReference>